<dbReference type="EMBL" id="BTTX01000005">
    <property type="protein sequence ID" value="GMU08906.1"/>
    <property type="molecule type" value="Genomic_DNA"/>
</dbReference>
<accession>A0ABQ6QY42</accession>
<keyword evidence="2" id="KW-0732">Signal</keyword>
<reference evidence="4 5" key="1">
    <citation type="journal article" date="2024" name="Arch. Microbiol.">
        <title>Corallococcus caeni sp. nov., a novel myxobacterium isolated from activated sludge.</title>
        <authorList>
            <person name="Tomita S."/>
            <person name="Nakai R."/>
            <person name="Kuroda K."/>
            <person name="Kurashita H."/>
            <person name="Hatamoto M."/>
            <person name="Yamaguchi T."/>
            <person name="Narihiro T."/>
        </authorList>
    </citation>
    <scope>NUCLEOTIDE SEQUENCE [LARGE SCALE GENOMIC DNA]</scope>
    <source>
        <strain evidence="4 5">NO1</strain>
    </source>
</reference>
<evidence type="ECO:0000256" key="2">
    <source>
        <dbReference type="SAM" id="SignalP"/>
    </source>
</evidence>
<comment type="caution">
    <text evidence="4">The sequence shown here is derived from an EMBL/GenBank/DDBJ whole genome shotgun (WGS) entry which is preliminary data.</text>
</comment>
<keyword evidence="5" id="KW-1185">Reference proteome</keyword>
<name>A0ABQ6QY42_9BACT</name>
<feature type="signal peptide" evidence="2">
    <location>
        <begin position="1"/>
        <end position="34"/>
    </location>
</feature>
<evidence type="ECO:0000313" key="4">
    <source>
        <dbReference type="EMBL" id="GMU08906.1"/>
    </source>
</evidence>
<organism evidence="4 5">
    <name type="scientific">Corallococcus caeni</name>
    <dbReference type="NCBI Taxonomy" id="3082388"/>
    <lineage>
        <taxon>Bacteria</taxon>
        <taxon>Pseudomonadati</taxon>
        <taxon>Myxococcota</taxon>
        <taxon>Myxococcia</taxon>
        <taxon>Myxococcales</taxon>
        <taxon>Cystobacterineae</taxon>
        <taxon>Myxococcaceae</taxon>
        <taxon>Corallococcus</taxon>
    </lineage>
</organism>
<evidence type="ECO:0000313" key="5">
    <source>
        <dbReference type="Proteomes" id="UP001342631"/>
    </source>
</evidence>
<evidence type="ECO:0000259" key="3">
    <source>
        <dbReference type="Pfam" id="PF20032"/>
    </source>
</evidence>
<dbReference type="InterPro" id="IPR045426">
    <property type="entry name" value="ADYC"/>
</dbReference>
<feature type="chain" id="PRO_5047440158" description="ADYC domain-containing protein" evidence="2">
    <location>
        <begin position="35"/>
        <end position="377"/>
    </location>
</feature>
<evidence type="ECO:0000256" key="1">
    <source>
        <dbReference type="SAM" id="MobiDB-lite"/>
    </source>
</evidence>
<dbReference type="Pfam" id="PF20032">
    <property type="entry name" value="ADYC"/>
    <property type="match status" value="1"/>
</dbReference>
<gene>
    <name evidence="4" type="ORF">ASNO1_51590</name>
</gene>
<feature type="region of interest" description="Disordered" evidence="1">
    <location>
        <begin position="36"/>
        <end position="65"/>
    </location>
</feature>
<feature type="domain" description="ADYC" evidence="3">
    <location>
        <begin position="135"/>
        <end position="318"/>
    </location>
</feature>
<proteinExistence type="predicted"/>
<dbReference type="Proteomes" id="UP001342631">
    <property type="component" value="Unassembled WGS sequence"/>
</dbReference>
<sequence length="377" mass="40307">MHRFAPRGLLGNVNASFKALPVCLFLLLTARVQAAPPAAPKPGPARSVSGPSDAERYARRCQSQTAQRIARPQGTMLWGTKRSWDAEKPSDERTSVLVSVALDSPRQAEAGVKALRFEGGRLWAVPAPETGATASDVVGTVLQGTASDGKPVEVAICGAEPAADDPGRVFYRIEAWNAVAREWENPCVALDRSPAPRALAVGGVWDASGAHADAPDRVTFACENGAISKCILWGYAPWASRDGQSLAGLHQACTRLARADYCGNGRSHTRQDTTIDIYDRMGVLERATEVTREWDPAKGSFEAAWAPDGATCLSRTRDGRALDLILQECPGRFQPDTGNAGEASEHCTVRRGDVQPGAALLRNLSYGPAKADPARER</sequence>
<dbReference type="RefSeq" id="WP_338279768.1">
    <property type="nucleotide sequence ID" value="NZ_BTTX01000005.1"/>
</dbReference>
<protein>
    <recommendedName>
        <fullName evidence="3">ADYC domain-containing protein</fullName>
    </recommendedName>
</protein>